<dbReference type="OrthoDB" id="7476630at2"/>
<reference evidence="2 3" key="1">
    <citation type="submission" date="2019-07" db="EMBL/GenBank/DDBJ databases">
        <title>Full genome sequence of Devosia sp. Gsoil 520.</title>
        <authorList>
            <person name="Im W.-T."/>
        </authorList>
    </citation>
    <scope>NUCLEOTIDE SEQUENCE [LARGE SCALE GENOMIC DNA]</scope>
    <source>
        <strain evidence="2 3">Gsoil 520</strain>
    </source>
</reference>
<dbReference type="Pfam" id="PF20057">
    <property type="entry name" value="DUF6456"/>
    <property type="match status" value="1"/>
</dbReference>
<gene>
    <name evidence="2" type="ORF">FPZ08_01875</name>
</gene>
<dbReference type="InterPro" id="IPR045599">
    <property type="entry name" value="DUF6456"/>
</dbReference>
<name>A0A5B8LPT8_9HYPH</name>
<dbReference type="Proteomes" id="UP000315364">
    <property type="component" value="Chromosome"/>
</dbReference>
<accession>A0A5B8LPT8</accession>
<dbReference type="AlphaFoldDB" id="A0A5B8LPT8"/>
<keyword evidence="3" id="KW-1185">Reference proteome</keyword>
<sequence length="164" mass="17514">MAKTRDDDVLARLAARDAAGSAFLAPHQLAAAERLEQLIRRAQLAPRVTMSYNPASVGGARAGNSVETASQGAADARLRLSRLAGMLPTDCWGVLFDICGLGKGLQLIETERRWPRRSAKLVLRIGLDQLAQQFGLSAHATGTGRGTVDGWLEARLPLIAEAES</sequence>
<evidence type="ECO:0000259" key="1">
    <source>
        <dbReference type="Pfam" id="PF20057"/>
    </source>
</evidence>
<evidence type="ECO:0000313" key="2">
    <source>
        <dbReference type="EMBL" id="QDZ09604.1"/>
    </source>
</evidence>
<dbReference type="EMBL" id="CP042304">
    <property type="protein sequence ID" value="QDZ09604.1"/>
    <property type="molecule type" value="Genomic_DNA"/>
</dbReference>
<organism evidence="2 3">
    <name type="scientific">Devosia ginsengisoli</name>
    <dbReference type="NCBI Taxonomy" id="400770"/>
    <lineage>
        <taxon>Bacteria</taxon>
        <taxon>Pseudomonadati</taxon>
        <taxon>Pseudomonadota</taxon>
        <taxon>Alphaproteobacteria</taxon>
        <taxon>Hyphomicrobiales</taxon>
        <taxon>Devosiaceae</taxon>
        <taxon>Devosia</taxon>
    </lineage>
</organism>
<protein>
    <submittedName>
        <fullName evidence="2">DNA replication protein</fullName>
    </submittedName>
</protein>
<evidence type="ECO:0000313" key="3">
    <source>
        <dbReference type="Proteomes" id="UP000315364"/>
    </source>
</evidence>
<proteinExistence type="predicted"/>
<dbReference type="KEGG" id="dea:FPZ08_01875"/>
<dbReference type="RefSeq" id="WP_146288414.1">
    <property type="nucleotide sequence ID" value="NZ_CP042304.1"/>
</dbReference>
<feature type="domain" description="DUF6456" evidence="1">
    <location>
        <begin position="6"/>
        <end position="135"/>
    </location>
</feature>